<dbReference type="STRING" id="59895.A0A103YGH6"/>
<organism evidence="1 2">
    <name type="scientific">Cynara cardunculus var. scolymus</name>
    <name type="common">Globe artichoke</name>
    <name type="synonym">Cynara scolymus</name>
    <dbReference type="NCBI Taxonomy" id="59895"/>
    <lineage>
        <taxon>Eukaryota</taxon>
        <taxon>Viridiplantae</taxon>
        <taxon>Streptophyta</taxon>
        <taxon>Embryophyta</taxon>
        <taxon>Tracheophyta</taxon>
        <taxon>Spermatophyta</taxon>
        <taxon>Magnoliopsida</taxon>
        <taxon>eudicotyledons</taxon>
        <taxon>Gunneridae</taxon>
        <taxon>Pentapetalae</taxon>
        <taxon>asterids</taxon>
        <taxon>campanulids</taxon>
        <taxon>Asterales</taxon>
        <taxon>Asteraceae</taxon>
        <taxon>Carduoideae</taxon>
        <taxon>Cardueae</taxon>
        <taxon>Carduinae</taxon>
        <taxon>Cynara</taxon>
    </lineage>
</organism>
<evidence type="ECO:0000313" key="2">
    <source>
        <dbReference type="Proteomes" id="UP000243975"/>
    </source>
</evidence>
<dbReference type="PANTHER" id="PTHR46503:SF9">
    <property type="entry name" value="INTER ALPHA-TRYPSIN INHIBITOR, HEAVY CHAIN-LIKE PROTEIN"/>
    <property type="match status" value="1"/>
</dbReference>
<protein>
    <submittedName>
        <fullName evidence="1">Uncharacterized protein</fullName>
    </submittedName>
</protein>
<sequence>MFSSSLELATKETITNATEWMNTNIVADGGTNLLLPLKQAIEMVGKTSGASSSS</sequence>
<dbReference type="Proteomes" id="UP000243975">
    <property type="component" value="Unassembled WGS sequence"/>
</dbReference>
<dbReference type="PANTHER" id="PTHR46503">
    <property type="entry name" value="INTER-ALPHA-TRYPSIN INHIBITOR HEAVY CHAIN-LIKE PROTEIN"/>
    <property type="match status" value="1"/>
</dbReference>
<dbReference type="AlphaFoldDB" id="A0A103YGH6"/>
<proteinExistence type="predicted"/>
<gene>
    <name evidence="1" type="ORF">Ccrd_012946</name>
</gene>
<accession>A0A103YGH6</accession>
<dbReference type="EMBL" id="LEKV01001098">
    <property type="protein sequence ID" value="KVI08674.1"/>
    <property type="molecule type" value="Genomic_DNA"/>
</dbReference>
<name>A0A103YGH6_CYNCS</name>
<comment type="caution">
    <text evidence="1">The sequence shown here is derived from an EMBL/GenBank/DDBJ whole genome shotgun (WGS) entry which is preliminary data.</text>
</comment>
<keyword evidence="2" id="KW-1185">Reference proteome</keyword>
<reference evidence="1 2" key="1">
    <citation type="journal article" date="2016" name="Sci. Rep.">
        <title>The genome sequence of the outbreeding globe artichoke constructed de novo incorporating a phase-aware low-pass sequencing strategy of F1 progeny.</title>
        <authorList>
            <person name="Scaglione D."/>
            <person name="Reyes-Chin-Wo S."/>
            <person name="Acquadro A."/>
            <person name="Froenicke L."/>
            <person name="Portis E."/>
            <person name="Beitel C."/>
            <person name="Tirone M."/>
            <person name="Mauro R."/>
            <person name="Lo Monaco A."/>
            <person name="Mauromicale G."/>
            <person name="Faccioli P."/>
            <person name="Cattivelli L."/>
            <person name="Rieseberg L."/>
            <person name="Michelmore R."/>
            <person name="Lanteri S."/>
        </authorList>
    </citation>
    <scope>NUCLEOTIDE SEQUENCE [LARGE SCALE GENOMIC DNA]</scope>
    <source>
        <strain evidence="1">2C</strain>
    </source>
</reference>
<evidence type="ECO:0000313" key="1">
    <source>
        <dbReference type="EMBL" id="KVI08674.1"/>
    </source>
</evidence>
<dbReference type="Gramene" id="KVI08674">
    <property type="protein sequence ID" value="KVI08674"/>
    <property type="gene ID" value="Ccrd_012946"/>
</dbReference>